<keyword evidence="4" id="KW-0862">Zinc</keyword>
<dbReference type="Proteomes" id="UP000324091">
    <property type="component" value="Unassembled WGS sequence"/>
</dbReference>
<evidence type="ECO:0000256" key="2">
    <source>
        <dbReference type="ARBA" id="ARBA00022723"/>
    </source>
</evidence>
<keyword evidence="5" id="KW-0539">Nucleus</keyword>
<keyword evidence="2" id="KW-0479">Metal-binding</keyword>
<evidence type="ECO:0000313" key="8">
    <source>
        <dbReference type="Proteomes" id="UP000324091"/>
    </source>
</evidence>
<dbReference type="InterPro" id="IPR052035">
    <property type="entry name" value="ZnF_BED_domain_contain"/>
</dbReference>
<dbReference type="SUPFAM" id="SSF53098">
    <property type="entry name" value="Ribonuclease H-like"/>
    <property type="match status" value="1"/>
</dbReference>
<gene>
    <name evidence="7" type="ORF">D4764_0236880</name>
</gene>
<evidence type="ECO:0000256" key="1">
    <source>
        <dbReference type="ARBA" id="ARBA00004123"/>
    </source>
</evidence>
<sequence>MVERREVEEKEKAKAALQNVDSVSLTADMWTSINMDAYLAVTCHAIHAGELSTTLVGVRPFPISHTAENVAGTAREILREWALEEKHAVCLAHALNLIVKKAMDATPGLDNIRSKTRRMITYFKSSTTAKEKLQQIQVQMGRPVTKLIIEVDTRWNSTYEMLQRFYEQRDAAAAALTTLPTDLDLLTADDFECASECRKILSPFHAATVELSHEKRMHPPKRTRHPLQQHSQNQLLLPKLLDRDAEEARASRNATADAIVEVQRYLSAPPLERSQDPLVYWTTNKARYPNLHHLANQYLATPASSVPCERVFSKAGEMVSKKRNRLKPSTVENCFLNKNA</sequence>
<reference evidence="7 8" key="1">
    <citation type="submission" date="2019-04" db="EMBL/GenBank/DDBJ databases">
        <title>Chromosome genome assembly for Takifugu flavidus.</title>
        <authorList>
            <person name="Xiao S."/>
        </authorList>
    </citation>
    <scope>NUCLEOTIDE SEQUENCE [LARGE SCALE GENOMIC DNA]</scope>
    <source>
        <strain evidence="7">HTHZ2018</strain>
        <tissue evidence="7">Muscle</tissue>
    </source>
</reference>
<evidence type="ECO:0000256" key="3">
    <source>
        <dbReference type="ARBA" id="ARBA00022771"/>
    </source>
</evidence>
<protein>
    <recommendedName>
        <fullName evidence="6">HAT C-terminal dimerisation domain-containing protein</fullName>
    </recommendedName>
</protein>
<dbReference type="Pfam" id="PF05699">
    <property type="entry name" value="Dimer_Tnp_hAT"/>
    <property type="match status" value="1"/>
</dbReference>
<comment type="caution">
    <text evidence="7">The sequence shown here is derived from an EMBL/GenBank/DDBJ whole genome shotgun (WGS) entry which is preliminary data.</text>
</comment>
<dbReference type="PANTHER" id="PTHR46481:SF10">
    <property type="entry name" value="ZINC FINGER BED DOMAIN-CONTAINING PROTEIN 39"/>
    <property type="match status" value="1"/>
</dbReference>
<dbReference type="GO" id="GO:0008270">
    <property type="term" value="F:zinc ion binding"/>
    <property type="evidence" value="ECO:0007669"/>
    <property type="project" value="UniProtKB-KW"/>
</dbReference>
<feature type="domain" description="HAT C-terminal dimerisation" evidence="6">
    <location>
        <begin position="261"/>
        <end position="335"/>
    </location>
</feature>
<dbReference type="InterPro" id="IPR008906">
    <property type="entry name" value="HATC_C_dom"/>
</dbReference>
<dbReference type="GO" id="GO:0046983">
    <property type="term" value="F:protein dimerization activity"/>
    <property type="evidence" value="ECO:0007669"/>
    <property type="project" value="InterPro"/>
</dbReference>
<dbReference type="PANTHER" id="PTHR46481">
    <property type="entry name" value="ZINC FINGER BED DOMAIN-CONTAINING PROTEIN 4"/>
    <property type="match status" value="1"/>
</dbReference>
<comment type="subcellular location">
    <subcellularLocation>
        <location evidence="1">Nucleus</location>
    </subcellularLocation>
</comment>
<dbReference type="EMBL" id="RHFK02000093">
    <property type="protein sequence ID" value="TWW54791.1"/>
    <property type="molecule type" value="Genomic_DNA"/>
</dbReference>
<proteinExistence type="predicted"/>
<organism evidence="7 8">
    <name type="scientific">Takifugu flavidus</name>
    <name type="common">sansaifugu</name>
    <dbReference type="NCBI Taxonomy" id="433684"/>
    <lineage>
        <taxon>Eukaryota</taxon>
        <taxon>Metazoa</taxon>
        <taxon>Chordata</taxon>
        <taxon>Craniata</taxon>
        <taxon>Vertebrata</taxon>
        <taxon>Euteleostomi</taxon>
        <taxon>Actinopterygii</taxon>
        <taxon>Neopterygii</taxon>
        <taxon>Teleostei</taxon>
        <taxon>Neoteleostei</taxon>
        <taxon>Acanthomorphata</taxon>
        <taxon>Eupercaria</taxon>
        <taxon>Tetraodontiformes</taxon>
        <taxon>Tetradontoidea</taxon>
        <taxon>Tetraodontidae</taxon>
        <taxon>Takifugu</taxon>
    </lineage>
</organism>
<keyword evidence="3" id="KW-0863">Zinc-finger</keyword>
<evidence type="ECO:0000259" key="6">
    <source>
        <dbReference type="Pfam" id="PF05699"/>
    </source>
</evidence>
<keyword evidence="8" id="KW-1185">Reference proteome</keyword>
<dbReference type="GO" id="GO:0005634">
    <property type="term" value="C:nucleus"/>
    <property type="evidence" value="ECO:0007669"/>
    <property type="project" value="UniProtKB-SubCell"/>
</dbReference>
<dbReference type="InterPro" id="IPR012337">
    <property type="entry name" value="RNaseH-like_sf"/>
</dbReference>
<dbReference type="AlphaFoldDB" id="A0A5C6MJV6"/>
<name>A0A5C6MJV6_9TELE</name>
<evidence type="ECO:0000256" key="5">
    <source>
        <dbReference type="ARBA" id="ARBA00023242"/>
    </source>
</evidence>
<accession>A0A5C6MJV6</accession>
<evidence type="ECO:0000313" key="7">
    <source>
        <dbReference type="EMBL" id="TWW54791.1"/>
    </source>
</evidence>
<evidence type="ECO:0000256" key="4">
    <source>
        <dbReference type="ARBA" id="ARBA00022833"/>
    </source>
</evidence>